<protein>
    <submittedName>
        <fullName evidence="3">Tubulin</fullName>
    </submittedName>
</protein>
<accession>A0A9K3J3D9</accession>
<evidence type="ECO:0000313" key="3">
    <source>
        <dbReference type="EMBL" id="KAF5807689.1"/>
    </source>
</evidence>
<dbReference type="PROSITE" id="PS00228">
    <property type="entry name" value="TUBULIN_B_AUTOREG"/>
    <property type="match status" value="1"/>
</dbReference>
<dbReference type="AlphaFoldDB" id="A0A9K3J3D9"/>
<keyword evidence="2" id="KW-0206">Cytoskeleton</keyword>
<proteinExistence type="predicted"/>
<keyword evidence="4" id="KW-1185">Reference proteome</keyword>
<comment type="subcellular location">
    <subcellularLocation>
        <location evidence="1">Cytoplasm</location>
        <location evidence="1">Cytoskeleton</location>
    </subcellularLocation>
</comment>
<dbReference type="GO" id="GO:0005856">
    <property type="term" value="C:cytoskeleton"/>
    <property type="evidence" value="ECO:0007669"/>
    <property type="project" value="UniProtKB-SubCell"/>
</dbReference>
<gene>
    <name evidence="3" type="ORF">HanXRQr2_Chr05g0236471</name>
</gene>
<sequence>MREILHIQGGQRGKQIGAKFWEVVCAEHGIDLTGKYTILSCSSRGLMCTTMGLVTEVCSTRRAYGSGAKNDGQSQMERTTRFSGWITLCLGSPVPVIIWQKVIIPKVRS</sequence>
<dbReference type="SUPFAM" id="SSF52490">
    <property type="entry name" value="Tubulin nucleotide-binding domain-like"/>
    <property type="match status" value="1"/>
</dbReference>
<dbReference type="Gramene" id="mRNA:HanXRQr2_Chr05g0236471">
    <property type="protein sequence ID" value="CDS:HanXRQr2_Chr05g0236471.1"/>
    <property type="gene ID" value="HanXRQr2_Chr05g0236471"/>
</dbReference>
<evidence type="ECO:0000256" key="2">
    <source>
        <dbReference type="ARBA" id="ARBA00023212"/>
    </source>
</evidence>
<dbReference type="Gene3D" id="3.40.50.1440">
    <property type="entry name" value="Tubulin/FtsZ, GTPase domain"/>
    <property type="match status" value="1"/>
</dbReference>
<dbReference type="EMBL" id="MNCJ02000320">
    <property type="protein sequence ID" value="KAF5807689.1"/>
    <property type="molecule type" value="Genomic_DNA"/>
</dbReference>
<evidence type="ECO:0000256" key="1">
    <source>
        <dbReference type="ARBA" id="ARBA00004245"/>
    </source>
</evidence>
<dbReference type="InterPro" id="IPR013838">
    <property type="entry name" value="Beta-tubulin_BS"/>
</dbReference>
<organism evidence="3 4">
    <name type="scientific">Helianthus annuus</name>
    <name type="common">Common sunflower</name>
    <dbReference type="NCBI Taxonomy" id="4232"/>
    <lineage>
        <taxon>Eukaryota</taxon>
        <taxon>Viridiplantae</taxon>
        <taxon>Streptophyta</taxon>
        <taxon>Embryophyta</taxon>
        <taxon>Tracheophyta</taxon>
        <taxon>Spermatophyta</taxon>
        <taxon>Magnoliopsida</taxon>
        <taxon>eudicotyledons</taxon>
        <taxon>Gunneridae</taxon>
        <taxon>Pentapetalae</taxon>
        <taxon>asterids</taxon>
        <taxon>campanulids</taxon>
        <taxon>Asterales</taxon>
        <taxon>Asteraceae</taxon>
        <taxon>Asteroideae</taxon>
        <taxon>Heliantheae alliance</taxon>
        <taxon>Heliantheae</taxon>
        <taxon>Helianthus</taxon>
    </lineage>
</organism>
<dbReference type="InterPro" id="IPR036525">
    <property type="entry name" value="Tubulin/FtsZ_GTPase_sf"/>
</dbReference>
<evidence type="ECO:0000313" key="4">
    <source>
        <dbReference type="Proteomes" id="UP000215914"/>
    </source>
</evidence>
<reference evidence="3" key="1">
    <citation type="journal article" date="2017" name="Nature">
        <title>The sunflower genome provides insights into oil metabolism, flowering and Asterid evolution.</title>
        <authorList>
            <person name="Badouin H."/>
            <person name="Gouzy J."/>
            <person name="Grassa C.J."/>
            <person name="Murat F."/>
            <person name="Staton S.E."/>
            <person name="Cottret L."/>
            <person name="Lelandais-Briere C."/>
            <person name="Owens G.L."/>
            <person name="Carrere S."/>
            <person name="Mayjonade B."/>
            <person name="Legrand L."/>
            <person name="Gill N."/>
            <person name="Kane N.C."/>
            <person name="Bowers J.E."/>
            <person name="Hubner S."/>
            <person name="Bellec A."/>
            <person name="Berard A."/>
            <person name="Berges H."/>
            <person name="Blanchet N."/>
            <person name="Boniface M.C."/>
            <person name="Brunel D."/>
            <person name="Catrice O."/>
            <person name="Chaidir N."/>
            <person name="Claudel C."/>
            <person name="Donnadieu C."/>
            <person name="Faraut T."/>
            <person name="Fievet G."/>
            <person name="Helmstetter N."/>
            <person name="King M."/>
            <person name="Knapp S.J."/>
            <person name="Lai Z."/>
            <person name="Le Paslier M.C."/>
            <person name="Lippi Y."/>
            <person name="Lorenzon L."/>
            <person name="Mandel J.R."/>
            <person name="Marage G."/>
            <person name="Marchand G."/>
            <person name="Marquand E."/>
            <person name="Bret-Mestries E."/>
            <person name="Morien E."/>
            <person name="Nambeesan S."/>
            <person name="Nguyen T."/>
            <person name="Pegot-Espagnet P."/>
            <person name="Pouilly N."/>
            <person name="Raftis F."/>
            <person name="Sallet E."/>
            <person name="Schiex T."/>
            <person name="Thomas J."/>
            <person name="Vandecasteele C."/>
            <person name="Vares D."/>
            <person name="Vear F."/>
            <person name="Vautrin S."/>
            <person name="Crespi M."/>
            <person name="Mangin B."/>
            <person name="Burke J.M."/>
            <person name="Salse J."/>
            <person name="Munos S."/>
            <person name="Vincourt P."/>
            <person name="Rieseberg L.H."/>
            <person name="Langlade N.B."/>
        </authorList>
    </citation>
    <scope>NUCLEOTIDE SEQUENCE</scope>
    <source>
        <tissue evidence="3">Leaves</tissue>
    </source>
</reference>
<keyword evidence="2" id="KW-0963">Cytoplasm</keyword>
<name>A0A9K3J3D9_HELAN</name>
<comment type="caution">
    <text evidence="3">The sequence shown here is derived from an EMBL/GenBank/DDBJ whole genome shotgun (WGS) entry which is preliminary data.</text>
</comment>
<dbReference type="Proteomes" id="UP000215914">
    <property type="component" value="Unassembled WGS sequence"/>
</dbReference>
<reference evidence="3" key="2">
    <citation type="submission" date="2020-06" db="EMBL/GenBank/DDBJ databases">
        <title>Helianthus annuus Genome sequencing and assembly Release 2.</title>
        <authorList>
            <person name="Gouzy J."/>
            <person name="Langlade N."/>
            <person name="Munos S."/>
        </authorList>
    </citation>
    <scope>NUCLEOTIDE SEQUENCE</scope>
    <source>
        <tissue evidence="3">Leaves</tissue>
    </source>
</reference>